<dbReference type="PANTHER" id="PTHR12176">
    <property type="entry name" value="SAM-DEPENDENT METHYLTRANSFERASE SUPERFAMILY PROTEIN"/>
    <property type="match status" value="1"/>
</dbReference>
<reference evidence="6" key="1">
    <citation type="journal article" date="2014" name="Genome Announc.">
        <title>Genome sequence and annotation of Acremonium chrysogenum, producer of the beta-lactam antibiotic cephalosporin C.</title>
        <authorList>
            <person name="Terfehr D."/>
            <person name="Dahlmann T.A."/>
            <person name="Specht T."/>
            <person name="Zadra I."/>
            <person name="Kuernsteiner H."/>
            <person name="Kueck U."/>
        </authorList>
    </citation>
    <scope>NUCLEOTIDE SEQUENCE [LARGE SCALE GENOMIC DNA]</scope>
    <source>
        <strain evidence="6">ATCC 11550 / CBS 779.69 / DSM 880 / IAM 14645 / JCM 23072 / IMI 49137</strain>
    </source>
</reference>
<evidence type="ECO:0000313" key="6">
    <source>
        <dbReference type="Proteomes" id="UP000029964"/>
    </source>
</evidence>
<evidence type="ECO:0000313" key="5">
    <source>
        <dbReference type="EMBL" id="KFH42093.1"/>
    </source>
</evidence>
<keyword evidence="3 5" id="KW-0808">Transferase</keyword>
<protein>
    <submittedName>
        <fullName evidence="5">Methyltransferase-like protein-like protein</fullName>
    </submittedName>
</protein>
<feature type="domain" description="Methyltransferase" evidence="4">
    <location>
        <begin position="51"/>
        <end position="154"/>
    </location>
</feature>
<dbReference type="InterPro" id="IPR029063">
    <property type="entry name" value="SAM-dependent_MTases_sf"/>
</dbReference>
<sequence>MAADFSEQSYWHQRYQTETSFEWLISSEHFMSVINPYLDQHLPGDASSARILHLGGGTSDLQNHFRARGLVDVTNVDFEPLAADRGRDLERRAFGDVRMRYAVADVTQLPERIGDSSTFDLVVDKSTCDAVACGGDTQVRRMSHSVRRCLADGGVWLSLSFSGQRFDVDDVPFEVETIAQIPTPKLKETDPNIYYWVYRLRPVS</sequence>
<dbReference type="CDD" id="cd02440">
    <property type="entry name" value="AdoMet_MTases"/>
    <property type="match status" value="1"/>
</dbReference>
<dbReference type="SUPFAM" id="SSF53335">
    <property type="entry name" value="S-adenosyl-L-methionine-dependent methyltransferases"/>
    <property type="match status" value="1"/>
</dbReference>
<dbReference type="STRING" id="857340.A0A086SYB1"/>
<accession>A0A086SYB1</accession>
<evidence type="ECO:0000259" key="4">
    <source>
        <dbReference type="Pfam" id="PF13649"/>
    </source>
</evidence>
<comment type="caution">
    <text evidence="5">The sequence shown here is derived from an EMBL/GenBank/DDBJ whole genome shotgun (WGS) entry which is preliminary data.</text>
</comment>
<dbReference type="Proteomes" id="UP000029964">
    <property type="component" value="Unassembled WGS sequence"/>
</dbReference>
<dbReference type="InterPro" id="IPR041698">
    <property type="entry name" value="Methyltransf_25"/>
</dbReference>
<evidence type="ECO:0000256" key="2">
    <source>
        <dbReference type="ARBA" id="ARBA00022603"/>
    </source>
</evidence>
<gene>
    <name evidence="5" type="ORF">ACRE_072030</name>
</gene>
<dbReference type="Pfam" id="PF13649">
    <property type="entry name" value="Methyltransf_25"/>
    <property type="match status" value="1"/>
</dbReference>
<dbReference type="Gene3D" id="3.40.50.150">
    <property type="entry name" value="Vaccinia Virus protein VP39"/>
    <property type="match status" value="1"/>
</dbReference>
<dbReference type="AlphaFoldDB" id="A0A086SYB1"/>
<comment type="similarity">
    <text evidence="1">Belongs to the methyltransferase superfamily.</text>
</comment>
<dbReference type="GO" id="GO:0032259">
    <property type="term" value="P:methylation"/>
    <property type="evidence" value="ECO:0007669"/>
    <property type="project" value="UniProtKB-KW"/>
</dbReference>
<proteinExistence type="inferred from homology"/>
<name>A0A086SYB1_HAPC1</name>
<evidence type="ECO:0000256" key="3">
    <source>
        <dbReference type="ARBA" id="ARBA00022679"/>
    </source>
</evidence>
<dbReference type="OrthoDB" id="411785at2759"/>
<organism evidence="5 6">
    <name type="scientific">Hapsidospora chrysogenum (strain ATCC 11550 / CBS 779.69 / DSM 880 / IAM 14645 / JCM 23072 / IMI 49137)</name>
    <name type="common">Acremonium chrysogenum</name>
    <dbReference type="NCBI Taxonomy" id="857340"/>
    <lineage>
        <taxon>Eukaryota</taxon>
        <taxon>Fungi</taxon>
        <taxon>Dikarya</taxon>
        <taxon>Ascomycota</taxon>
        <taxon>Pezizomycotina</taxon>
        <taxon>Sordariomycetes</taxon>
        <taxon>Hypocreomycetidae</taxon>
        <taxon>Hypocreales</taxon>
        <taxon>Bionectriaceae</taxon>
        <taxon>Hapsidospora</taxon>
    </lineage>
</organism>
<dbReference type="InterPro" id="IPR051419">
    <property type="entry name" value="Lys/N-term_MeTrsfase_sf"/>
</dbReference>
<keyword evidence="2 5" id="KW-0489">Methyltransferase</keyword>
<dbReference type="GO" id="GO:0008168">
    <property type="term" value="F:methyltransferase activity"/>
    <property type="evidence" value="ECO:0007669"/>
    <property type="project" value="UniProtKB-KW"/>
</dbReference>
<keyword evidence="6" id="KW-1185">Reference proteome</keyword>
<dbReference type="HOGENOM" id="CLU_1360269_0_0_1"/>
<dbReference type="PANTHER" id="PTHR12176:SF80">
    <property type="entry name" value="EEF1A LYSINE METHYLTRANSFERASE 4"/>
    <property type="match status" value="1"/>
</dbReference>
<dbReference type="EMBL" id="JPKY01000105">
    <property type="protein sequence ID" value="KFH42093.1"/>
    <property type="molecule type" value="Genomic_DNA"/>
</dbReference>
<evidence type="ECO:0000256" key="1">
    <source>
        <dbReference type="ARBA" id="ARBA00008361"/>
    </source>
</evidence>